<keyword evidence="2" id="KW-0695">RNA-directed DNA polymerase</keyword>
<name>A0A0A9YAF1_LYGHE</name>
<keyword evidence="2" id="KW-0808">Transferase</keyword>
<dbReference type="InterPro" id="IPR000477">
    <property type="entry name" value="RT_dom"/>
</dbReference>
<evidence type="ECO:0000259" key="1">
    <source>
        <dbReference type="PROSITE" id="PS50878"/>
    </source>
</evidence>
<dbReference type="PROSITE" id="PS50878">
    <property type="entry name" value="RT_POL"/>
    <property type="match status" value="1"/>
</dbReference>
<feature type="non-terminal residue" evidence="2">
    <location>
        <position position="1"/>
    </location>
</feature>
<dbReference type="PANTHER" id="PTHR33332">
    <property type="entry name" value="REVERSE TRANSCRIPTASE DOMAIN-CONTAINING PROTEIN"/>
    <property type="match status" value="1"/>
</dbReference>
<reference evidence="2" key="2">
    <citation type="submission" date="2014-07" db="EMBL/GenBank/DDBJ databases">
        <authorList>
            <person name="Hull J."/>
        </authorList>
    </citation>
    <scope>NUCLEOTIDE SEQUENCE</scope>
</reference>
<protein>
    <submittedName>
        <fullName evidence="2">Putative RNA-directed DNA polymerase from transposon BS</fullName>
    </submittedName>
</protein>
<feature type="domain" description="Reverse transcriptase" evidence="1">
    <location>
        <begin position="1"/>
        <end position="193"/>
    </location>
</feature>
<dbReference type="EMBL" id="GBHO01013547">
    <property type="protein sequence ID" value="JAG30057.1"/>
    <property type="molecule type" value="Transcribed_RNA"/>
</dbReference>
<organism evidence="2">
    <name type="scientific">Lygus hesperus</name>
    <name type="common">Western plant bug</name>
    <dbReference type="NCBI Taxonomy" id="30085"/>
    <lineage>
        <taxon>Eukaryota</taxon>
        <taxon>Metazoa</taxon>
        <taxon>Ecdysozoa</taxon>
        <taxon>Arthropoda</taxon>
        <taxon>Hexapoda</taxon>
        <taxon>Insecta</taxon>
        <taxon>Pterygota</taxon>
        <taxon>Neoptera</taxon>
        <taxon>Paraneoptera</taxon>
        <taxon>Hemiptera</taxon>
        <taxon>Heteroptera</taxon>
        <taxon>Panheteroptera</taxon>
        <taxon>Cimicomorpha</taxon>
        <taxon>Miridae</taxon>
        <taxon>Mirini</taxon>
        <taxon>Lygus</taxon>
    </lineage>
</organism>
<gene>
    <name evidence="2" type="primary">RTase_88</name>
    <name evidence="2" type="ORF">CM83_14707</name>
</gene>
<dbReference type="SUPFAM" id="SSF56672">
    <property type="entry name" value="DNA/RNA polymerases"/>
    <property type="match status" value="1"/>
</dbReference>
<evidence type="ECO:0000313" key="2">
    <source>
        <dbReference type="EMBL" id="JAG30057.1"/>
    </source>
</evidence>
<dbReference type="GO" id="GO:0003964">
    <property type="term" value="F:RNA-directed DNA polymerase activity"/>
    <property type="evidence" value="ECO:0007669"/>
    <property type="project" value="UniProtKB-KW"/>
</dbReference>
<dbReference type="AlphaFoldDB" id="A0A0A9YAF1"/>
<keyword evidence="2" id="KW-0548">Nucleotidyltransferase</keyword>
<sequence>LTSFVRQNVDSGSIVMGSFVDLSKAFDLASHDVILAKLEELVVRGCALSWFRSYLDCRPWKVSLESAAGASMSDTMLSTIGVPQGSLLGPLLFLILVNDLPRTLEDPCSLIVNYADDTNFLIAGQSVEECIVRSQLKFEKLQCWLAQNGLALNEGKTQCVLFQTQKRKHPDSFAFGRQSMFFSDQARFLGVQVDSCLNFRDHTKELCSRLTSVCFCIRKLRPVTSKSTIMSAYFGLFLARARYGIVFWANPTNIEQVFKLQKRALRIVLGIPPLATCRGLLTREGLLTLPSILILESLLHCLKHREQYTRLNYNHKYETRNGLSLLIPAHRLQYFKHSFEYRSVTIFNHFVTHLHPDVCSIESPPETFKRKMKCFLIKNEFYSVADYLKF</sequence>
<proteinExistence type="predicted"/>
<dbReference type="InterPro" id="IPR043502">
    <property type="entry name" value="DNA/RNA_pol_sf"/>
</dbReference>
<feature type="non-terminal residue" evidence="2">
    <location>
        <position position="390"/>
    </location>
</feature>
<reference evidence="2" key="1">
    <citation type="journal article" date="2014" name="PLoS ONE">
        <title>Transcriptome-Based Identification of ABC Transporters in the Western Tarnished Plant Bug Lygus hesperus.</title>
        <authorList>
            <person name="Hull J.J."/>
            <person name="Chaney K."/>
            <person name="Geib S.M."/>
            <person name="Fabrick J.A."/>
            <person name="Brent C.S."/>
            <person name="Walsh D."/>
            <person name="Lavine L.C."/>
        </authorList>
    </citation>
    <scope>NUCLEOTIDE SEQUENCE</scope>
</reference>
<dbReference type="Pfam" id="PF00078">
    <property type="entry name" value="RVT_1"/>
    <property type="match status" value="1"/>
</dbReference>
<accession>A0A0A9YAF1</accession>